<reference evidence="1" key="1">
    <citation type="submission" date="2012-05" db="EMBL/GenBank/DDBJ databases">
        <authorList>
            <person name="Krishnakumar V."/>
            <person name="Cheung F."/>
            <person name="Xiao Y."/>
            <person name="Chan A."/>
            <person name="Moskal W.A."/>
            <person name="Town C.D."/>
        </authorList>
    </citation>
    <scope>NUCLEOTIDE SEQUENCE</scope>
</reference>
<evidence type="ECO:0000313" key="1">
    <source>
        <dbReference type="EMBL" id="AFK41156.1"/>
    </source>
</evidence>
<sequence>MNFFLKRQYNKATTMTVEIPATNPSNMLYAEALLFFRGAGVVPGGEAPSNIAALQ</sequence>
<accession>I3SLL4</accession>
<dbReference type="AlphaFoldDB" id="I3SLL4"/>
<proteinExistence type="evidence at transcript level"/>
<dbReference type="EMBL" id="BT141362">
    <property type="protein sequence ID" value="AFK41156.1"/>
    <property type="molecule type" value="mRNA"/>
</dbReference>
<protein>
    <submittedName>
        <fullName evidence="1">Uncharacterized protein</fullName>
    </submittedName>
</protein>
<organism evidence="1">
    <name type="scientific">Lotus japonicus</name>
    <name type="common">Lotus corniculatus var. japonicus</name>
    <dbReference type="NCBI Taxonomy" id="34305"/>
    <lineage>
        <taxon>Eukaryota</taxon>
        <taxon>Viridiplantae</taxon>
        <taxon>Streptophyta</taxon>
        <taxon>Embryophyta</taxon>
        <taxon>Tracheophyta</taxon>
        <taxon>Spermatophyta</taxon>
        <taxon>Magnoliopsida</taxon>
        <taxon>eudicotyledons</taxon>
        <taxon>Gunneridae</taxon>
        <taxon>Pentapetalae</taxon>
        <taxon>rosids</taxon>
        <taxon>fabids</taxon>
        <taxon>Fabales</taxon>
        <taxon>Fabaceae</taxon>
        <taxon>Papilionoideae</taxon>
        <taxon>50 kb inversion clade</taxon>
        <taxon>NPAAA clade</taxon>
        <taxon>Hologalegina</taxon>
        <taxon>robinioid clade</taxon>
        <taxon>Loteae</taxon>
        <taxon>Lotus</taxon>
    </lineage>
</organism>
<name>I3SLL4_LOTJA</name>